<evidence type="ECO:0000256" key="7">
    <source>
        <dbReference type="SAM" id="SignalP"/>
    </source>
</evidence>
<evidence type="ECO:0000256" key="3">
    <source>
        <dbReference type="ARBA" id="ARBA00023180"/>
    </source>
</evidence>
<evidence type="ECO:0000313" key="8">
    <source>
        <dbReference type="EMBL" id="RLN63123.1"/>
    </source>
</evidence>
<dbReference type="Proteomes" id="UP000277300">
    <property type="component" value="Unassembled WGS sequence"/>
</dbReference>
<dbReference type="GO" id="GO:0015926">
    <property type="term" value="F:glucosidase activity"/>
    <property type="evidence" value="ECO:0007669"/>
    <property type="project" value="TreeGrafter"/>
</dbReference>
<feature type="compositionally biased region" description="Polar residues" evidence="6">
    <location>
        <begin position="750"/>
        <end position="763"/>
    </location>
</feature>
<keyword evidence="5" id="KW-0175">Coiled coil</keyword>
<feature type="compositionally biased region" description="Polar residues" evidence="6">
    <location>
        <begin position="1242"/>
        <end position="1265"/>
    </location>
</feature>
<dbReference type="GO" id="GO:0006078">
    <property type="term" value="P:(1-&gt;6)-beta-D-glucan biosynthetic process"/>
    <property type="evidence" value="ECO:0007669"/>
    <property type="project" value="TreeGrafter"/>
</dbReference>
<feature type="compositionally biased region" description="Polar residues" evidence="6">
    <location>
        <begin position="21"/>
        <end position="30"/>
    </location>
</feature>
<keyword evidence="4" id="KW-0961">Cell wall biogenesis/degradation</keyword>
<dbReference type="OrthoDB" id="412647at2759"/>
<dbReference type="PANTHER" id="PTHR31361:SF1">
    <property type="entry name" value="BETA-GLUCAN SYNTHESIS-ASSOCIATED PROTEIN KRE6-RELATED"/>
    <property type="match status" value="1"/>
</dbReference>
<feature type="compositionally biased region" description="Basic and acidic residues" evidence="6">
    <location>
        <begin position="764"/>
        <end position="773"/>
    </location>
</feature>
<dbReference type="FunFam" id="2.60.120.200:FF:000157">
    <property type="entry name" value="Beta-glucan synthesis-associated protein SKN1"/>
    <property type="match status" value="1"/>
</dbReference>
<dbReference type="GO" id="GO:0071555">
    <property type="term" value="P:cell wall organization"/>
    <property type="evidence" value="ECO:0007669"/>
    <property type="project" value="UniProtKB-KW"/>
</dbReference>
<evidence type="ECO:0000313" key="9">
    <source>
        <dbReference type="Proteomes" id="UP000277300"/>
    </source>
</evidence>
<evidence type="ECO:0000256" key="2">
    <source>
        <dbReference type="ARBA" id="ARBA00023136"/>
    </source>
</evidence>
<comment type="subcellular location">
    <subcellularLocation>
        <location evidence="1">Membrane</location>
    </subcellularLocation>
</comment>
<dbReference type="EMBL" id="MBDO02000103">
    <property type="protein sequence ID" value="RLN63123.1"/>
    <property type="molecule type" value="Genomic_DNA"/>
</dbReference>
<feature type="region of interest" description="Disordered" evidence="6">
    <location>
        <begin position="750"/>
        <end position="773"/>
    </location>
</feature>
<feature type="compositionally biased region" description="Low complexity" evidence="6">
    <location>
        <begin position="1205"/>
        <end position="1241"/>
    </location>
</feature>
<name>A0A3F2RTX0_9STRA</name>
<dbReference type="SUPFAM" id="SSF49899">
    <property type="entry name" value="Concanavalin A-like lectins/glucanases"/>
    <property type="match status" value="2"/>
</dbReference>
<evidence type="ECO:0000256" key="4">
    <source>
        <dbReference type="ARBA" id="ARBA00023316"/>
    </source>
</evidence>
<dbReference type="AlphaFoldDB" id="A0A3F2RTX0"/>
<dbReference type="GO" id="GO:0005789">
    <property type="term" value="C:endoplasmic reticulum membrane"/>
    <property type="evidence" value="ECO:0007669"/>
    <property type="project" value="TreeGrafter"/>
</dbReference>
<keyword evidence="2" id="KW-0472">Membrane</keyword>
<feature type="coiled-coil region" evidence="5">
    <location>
        <begin position="909"/>
        <end position="957"/>
    </location>
</feature>
<evidence type="ECO:0000256" key="5">
    <source>
        <dbReference type="SAM" id="Coils"/>
    </source>
</evidence>
<feature type="region of interest" description="Disordered" evidence="6">
    <location>
        <begin position="20"/>
        <end position="44"/>
    </location>
</feature>
<comment type="caution">
    <text evidence="8">The sequence shown here is derived from an EMBL/GenBank/DDBJ whole genome shotgun (WGS) entry which is preliminary data.</text>
</comment>
<dbReference type="InterPro" id="IPR013320">
    <property type="entry name" value="ConA-like_dom_sf"/>
</dbReference>
<dbReference type="Pfam" id="PF03935">
    <property type="entry name" value="SKN1_KRE6_Sbg1"/>
    <property type="match status" value="2"/>
</dbReference>
<feature type="region of interest" description="Disordered" evidence="6">
    <location>
        <begin position="1197"/>
        <end position="1265"/>
    </location>
</feature>
<accession>A0A3F2RTX0</accession>
<evidence type="ECO:0000256" key="6">
    <source>
        <dbReference type="SAM" id="MobiDB-lite"/>
    </source>
</evidence>
<dbReference type="InterPro" id="IPR005629">
    <property type="entry name" value="Skn1/Kre6/Sbg1"/>
</dbReference>
<gene>
    <name evidence="8" type="ORF">BBP00_00004328</name>
</gene>
<dbReference type="PANTHER" id="PTHR31361">
    <property type="entry name" value="BETA-GLUCAN SYNTHESIS-ASSOCIATED PROTEIN KRE6-RELATED"/>
    <property type="match status" value="1"/>
</dbReference>
<keyword evidence="7" id="KW-0732">Signal</keyword>
<protein>
    <recommendedName>
        <fullName evidence="10">GH16 domain-containing protein</fullName>
    </recommendedName>
</protein>
<feature type="region of interest" description="Disordered" evidence="6">
    <location>
        <begin position="1044"/>
        <end position="1069"/>
    </location>
</feature>
<dbReference type="Gene3D" id="2.60.120.200">
    <property type="match status" value="2"/>
</dbReference>
<sequence length="1265" mass="139587">MRVSAVLAWTVAVAMHAVAGKNSSSTTEYPSKSGLKPWVDPDTPTNRHMYTSSRGRPWQLVMSDEFNVANRSFRPGDDHMWTSLEKPDGVNGALEVYSHNMTSTKCDDDGTCYFYIETTDDNVTISAYNMYKHPPGYENVTFYYRAAMVQSWNKFCFQGGMLEVRSQLPGAVSKASGNPDLALGKSKQVTDTTYYPTWPGIWMMGNLGRAIFSGSTNRMWPFSYDKCEPEIFDPINQRISACDDDPGYSMNANQGRGAPEIDLLEGGGLAISSSLQIAPGMPTDFRLFPADTKGADATNPYCVYTYDCKTDGANLIDVPASYYKKERGHKSWYQGLRYAANNNCAKSGTKVQSFSTVNASVTAGITENSCTTATCPASLDVNGDLDFIDGTGKNHWGINSNGTCFPIMNSYMGAYLCDPDNSDGRCASPRNSTTAKSNAMDPFNYQMDAISSNWPIHLGAYTGFLTYQLEWVTGTNGYARWMLDSSPLFEVTADAFSNVPQNANSSNPEKVMLAEPMSIIFNVALSSSWGTKPPNPGSACRGDGSDATVNKICDDFPMFMKIDYIRLYQDQGDDLDADNYMQVGCDPKSHPTKEWIAGHIDDYQDNDNLVVDVVGKAFCKTNNDCTLGGIFGKTDLVTGKCVESRCSCSYPESWVGMLGLKPFVQESVQTLPPAQLRLLAETLRVDLRGCEDRGDIERVLTGLVCLDQDTSLGVFLTWLRSANLQQHDRGILASKKPKFNNTFLPVIASSSENRPASSNQRSKNGGDDGVKDHHLDDEIRQQLDELEVLEASFKKAERLVHTGSPSFEKLKQFLVELTVLRAKEQKARAFLVRQANILQKQHEEMHAEMLHSRAQLDFFVEGFTNLRKRHDALLTDATRMKAESESTQDIFVSMSAHDCHFEQLMRNTLQKQMEDNNELQCRLKQAHDDLETASQKHKELEVQISQLKQERGDALKDAYCYKRQLRVCKTRMQKLQQAGGGVDGSFFRAQSVTLRQTIATLVGMLRDAVVKDTKSPKQTLSKGALSILYQVLAPNVGAFEPESHLLRSSRGSGNQRDTTEPESEELNIAQPRVVQRHGNDSSDLDEVIRGILLVEGATSAAKPGSSSSQQKPLPTEIAKTVKNVPTVASALQGLGGILQSVGPATFPAERVNLILQVLEQQRRRKVAPVVQWDETTRRTNELLAMWAEEVHMLIHLEQESRKPQKTPTPSATASSPTKSTSRAASPSKTSATKAGAKNTASPTRGKSPNKGKTTTASTNPRLAKK</sequence>
<feature type="signal peptide" evidence="7">
    <location>
        <begin position="1"/>
        <end position="19"/>
    </location>
</feature>
<dbReference type="GO" id="GO:0005886">
    <property type="term" value="C:plasma membrane"/>
    <property type="evidence" value="ECO:0007669"/>
    <property type="project" value="TreeGrafter"/>
</dbReference>
<evidence type="ECO:0008006" key="10">
    <source>
        <dbReference type="Google" id="ProtNLM"/>
    </source>
</evidence>
<organism evidence="8 9">
    <name type="scientific">Phytophthora kernoviae</name>
    <dbReference type="NCBI Taxonomy" id="325452"/>
    <lineage>
        <taxon>Eukaryota</taxon>
        <taxon>Sar</taxon>
        <taxon>Stramenopiles</taxon>
        <taxon>Oomycota</taxon>
        <taxon>Peronosporomycetes</taxon>
        <taxon>Peronosporales</taxon>
        <taxon>Peronosporaceae</taxon>
        <taxon>Phytophthora</taxon>
    </lineage>
</organism>
<reference evidence="8 9" key="1">
    <citation type="submission" date="2018-07" db="EMBL/GenBank/DDBJ databases">
        <title>Genome sequencing of oomycete isolates from Chile give support for New Zealand origin for Phytophthora kernoviae and make available the first Nothophytophthora sp. genome.</title>
        <authorList>
            <person name="Studholme D.J."/>
            <person name="Sanfuentes E."/>
            <person name="Panda P."/>
            <person name="Hill R."/>
            <person name="Sambles C."/>
            <person name="Grant M."/>
            <person name="Williams N.M."/>
            <person name="Mcdougal R.L."/>
        </authorList>
    </citation>
    <scope>NUCLEOTIDE SEQUENCE [LARGE SCALE GENOMIC DNA]</scope>
    <source>
        <strain evidence="8">Chile6</strain>
    </source>
</reference>
<keyword evidence="3" id="KW-0325">Glycoprotein</keyword>
<feature type="chain" id="PRO_5017725962" description="GH16 domain-containing protein" evidence="7">
    <location>
        <begin position="20"/>
        <end position="1265"/>
    </location>
</feature>
<proteinExistence type="predicted"/>
<evidence type="ECO:0000256" key="1">
    <source>
        <dbReference type="ARBA" id="ARBA00004370"/>
    </source>
</evidence>